<dbReference type="SUPFAM" id="SSF51445">
    <property type="entry name" value="(Trans)glycosidases"/>
    <property type="match status" value="1"/>
</dbReference>
<comment type="catalytic activity">
    <reaction evidence="1 6">
        <text>The enzyme specifically hydrolyzes (1-&gt;4)-beta-D-galactosidic linkages in type I arabinogalactans.</text>
        <dbReference type="EC" id="3.2.1.89"/>
    </reaction>
</comment>
<gene>
    <name evidence="7" type="ORF">EVG20_g6388</name>
</gene>
<comment type="similarity">
    <text evidence="2 6">Belongs to the glycosyl hydrolase 53 family.</text>
</comment>
<evidence type="ECO:0000256" key="6">
    <source>
        <dbReference type="RuleBase" id="RU361192"/>
    </source>
</evidence>
<dbReference type="OrthoDB" id="110914at2759"/>
<dbReference type="InterPro" id="IPR017853">
    <property type="entry name" value="GH"/>
</dbReference>
<dbReference type="EMBL" id="SEOQ01000424">
    <property type="protein sequence ID" value="TFY63273.1"/>
    <property type="molecule type" value="Genomic_DNA"/>
</dbReference>
<sequence>LLWPVGQISVNGINSVSQLLHSAINGAKSAGSPKILIHLANGWNWSGLSSFFKSVFIPGALSTSDIDIIGVSFYPFYDAGATLSALKSSLTNLANTYGKPIVVAETDWPVSCSGVQLTEPSIPVSTSGQETWITDIKNVLTSLPNGLGQGSTGNLVGSAALTWALLAQYVDLAYLFRCATEAEVNAVLIGQSAGDVVRRYQDVYQHIPGHAMMSPAQVRRDEEKYTAVHAVQSTFDIETLFRLDDIHGAVWSKTAREGKYTIDV</sequence>
<evidence type="ECO:0000313" key="7">
    <source>
        <dbReference type="EMBL" id="TFY63273.1"/>
    </source>
</evidence>
<dbReference type="InterPro" id="IPR011683">
    <property type="entry name" value="Glyco_hydro_53"/>
</dbReference>
<evidence type="ECO:0000256" key="2">
    <source>
        <dbReference type="ARBA" id="ARBA00010687"/>
    </source>
</evidence>
<evidence type="ECO:0000256" key="3">
    <source>
        <dbReference type="ARBA" id="ARBA00012556"/>
    </source>
</evidence>
<dbReference type="PANTHER" id="PTHR34983:SF1">
    <property type="entry name" value="ARABINOGALACTAN ENDO-BETA-1,4-GALACTANASE A"/>
    <property type="match status" value="1"/>
</dbReference>
<dbReference type="Proteomes" id="UP000298327">
    <property type="component" value="Unassembled WGS sequence"/>
</dbReference>
<dbReference type="Pfam" id="PF07745">
    <property type="entry name" value="Glyco_hydro_53"/>
    <property type="match status" value="1"/>
</dbReference>
<organism evidence="7 8">
    <name type="scientific">Dentipellis fragilis</name>
    <dbReference type="NCBI Taxonomy" id="205917"/>
    <lineage>
        <taxon>Eukaryota</taxon>
        <taxon>Fungi</taxon>
        <taxon>Dikarya</taxon>
        <taxon>Basidiomycota</taxon>
        <taxon>Agaricomycotina</taxon>
        <taxon>Agaricomycetes</taxon>
        <taxon>Russulales</taxon>
        <taxon>Hericiaceae</taxon>
        <taxon>Dentipellis</taxon>
    </lineage>
</organism>
<evidence type="ECO:0000256" key="5">
    <source>
        <dbReference type="ARBA" id="ARBA00023295"/>
    </source>
</evidence>
<protein>
    <recommendedName>
        <fullName evidence="3 6">Arabinogalactan endo-beta-1,4-galactanase</fullName>
        <ecNumber evidence="3 6">3.2.1.89</ecNumber>
    </recommendedName>
</protein>
<keyword evidence="8" id="KW-1185">Reference proteome</keyword>
<dbReference type="AlphaFoldDB" id="A0A4Y9YNI5"/>
<evidence type="ECO:0000256" key="1">
    <source>
        <dbReference type="ARBA" id="ARBA00001695"/>
    </source>
</evidence>
<reference evidence="7 8" key="1">
    <citation type="submission" date="2019-02" db="EMBL/GenBank/DDBJ databases">
        <title>Genome sequencing of the rare red list fungi Dentipellis fragilis.</title>
        <authorList>
            <person name="Buettner E."/>
            <person name="Kellner H."/>
        </authorList>
    </citation>
    <scope>NUCLEOTIDE SEQUENCE [LARGE SCALE GENOMIC DNA]</scope>
    <source>
        <strain evidence="7 8">DSM 105465</strain>
    </source>
</reference>
<accession>A0A4Y9YNI5</accession>
<evidence type="ECO:0000313" key="8">
    <source>
        <dbReference type="Proteomes" id="UP000298327"/>
    </source>
</evidence>
<dbReference type="PANTHER" id="PTHR34983">
    <property type="entry name" value="ARABINOGALACTAN ENDO-BETA-1,4-GALACTANASE A"/>
    <property type="match status" value="1"/>
</dbReference>
<dbReference type="GO" id="GO:0045490">
    <property type="term" value="P:pectin catabolic process"/>
    <property type="evidence" value="ECO:0007669"/>
    <property type="project" value="TreeGrafter"/>
</dbReference>
<name>A0A4Y9YNI5_9AGAM</name>
<dbReference type="Gene3D" id="3.20.20.80">
    <property type="entry name" value="Glycosidases"/>
    <property type="match status" value="1"/>
</dbReference>
<comment type="caution">
    <text evidence="7">The sequence shown here is derived from an EMBL/GenBank/DDBJ whole genome shotgun (WGS) entry which is preliminary data.</text>
</comment>
<dbReference type="STRING" id="205917.A0A4Y9YNI5"/>
<dbReference type="GO" id="GO:0015926">
    <property type="term" value="F:glucosidase activity"/>
    <property type="evidence" value="ECO:0007669"/>
    <property type="project" value="InterPro"/>
</dbReference>
<dbReference type="EC" id="3.2.1.89" evidence="3 6"/>
<dbReference type="GO" id="GO:0031218">
    <property type="term" value="F:arabinogalactan endo-1,4-beta-galactosidase activity"/>
    <property type="evidence" value="ECO:0007669"/>
    <property type="project" value="UniProtKB-EC"/>
</dbReference>
<feature type="non-terminal residue" evidence="7">
    <location>
        <position position="1"/>
    </location>
</feature>
<keyword evidence="5 6" id="KW-0326">Glycosidase</keyword>
<evidence type="ECO:0000256" key="4">
    <source>
        <dbReference type="ARBA" id="ARBA00022801"/>
    </source>
</evidence>
<proteinExistence type="inferred from homology"/>
<keyword evidence="4 6" id="KW-0378">Hydrolase</keyword>